<evidence type="ECO:0000313" key="2">
    <source>
        <dbReference type="Proteomes" id="UP001596549"/>
    </source>
</evidence>
<dbReference type="InterPro" id="IPR011697">
    <property type="entry name" value="Peptidase_C26"/>
</dbReference>
<dbReference type="GO" id="GO:0016787">
    <property type="term" value="F:hydrolase activity"/>
    <property type="evidence" value="ECO:0007669"/>
    <property type="project" value="UniProtKB-KW"/>
</dbReference>
<dbReference type="SUPFAM" id="SSF52317">
    <property type="entry name" value="Class I glutamine amidotransferase-like"/>
    <property type="match status" value="1"/>
</dbReference>
<keyword evidence="1" id="KW-0378">Hydrolase</keyword>
<dbReference type="PANTHER" id="PTHR43235">
    <property type="entry name" value="GLUTAMINE AMIDOTRANSFERASE PB2B2.05-RELATED"/>
    <property type="match status" value="1"/>
</dbReference>
<evidence type="ECO:0000313" key="1">
    <source>
        <dbReference type="EMBL" id="MFC7370245.1"/>
    </source>
</evidence>
<dbReference type="RefSeq" id="WP_379745139.1">
    <property type="nucleotide sequence ID" value="NZ_JBHTCP010000002.1"/>
</dbReference>
<keyword evidence="2" id="KW-1185">Reference proteome</keyword>
<dbReference type="InterPro" id="IPR044668">
    <property type="entry name" value="PuuD-like"/>
</dbReference>
<organism evidence="1 2">
    <name type="scientific">Fictibacillus iocasae</name>
    <dbReference type="NCBI Taxonomy" id="2715437"/>
    <lineage>
        <taxon>Bacteria</taxon>
        <taxon>Bacillati</taxon>
        <taxon>Bacillota</taxon>
        <taxon>Bacilli</taxon>
        <taxon>Bacillales</taxon>
        <taxon>Fictibacillaceae</taxon>
        <taxon>Fictibacillus</taxon>
    </lineage>
</organism>
<accession>A0ABW2NLF1</accession>
<dbReference type="EMBL" id="JBHTCP010000002">
    <property type="protein sequence ID" value="MFC7370245.1"/>
    <property type="molecule type" value="Genomic_DNA"/>
</dbReference>
<dbReference type="PROSITE" id="PS51273">
    <property type="entry name" value="GATASE_TYPE_1"/>
    <property type="match status" value="1"/>
</dbReference>
<proteinExistence type="predicted"/>
<name>A0ABW2NLF1_9BACL</name>
<sequence>MKPIIGITSSTQKHNGLDSVSVHQKYVDSVITAGGIPFVLPIGNRETAKKSAEFCDGILLSGGEDLNPVSYDETPHPDVGKVNSKRDDFEIALVKYTREQKKPIFAICRGIASLNVALGGKLIQDVHSQLEKSIKHYQEAARGEVTHHVKVEKESLLHEITGQDELQVNSFHHQAVGRLADELKVSAKAPDGVIEAIEGKSRNPMMLAVQWHPEEMAHENEDMHKLFKAFVQEATKP</sequence>
<dbReference type="PANTHER" id="PTHR43235:SF1">
    <property type="entry name" value="GLUTAMINE AMIDOTRANSFERASE PB2B2.05-RELATED"/>
    <property type="match status" value="1"/>
</dbReference>
<dbReference type="Pfam" id="PF07722">
    <property type="entry name" value="Peptidase_C26"/>
    <property type="match status" value="1"/>
</dbReference>
<reference evidence="2" key="1">
    <citation type="journal article" date="2019" name="Int. J. Syst. Evol. Microbiol.">
        <title>The Global Catalogue of Microorganisms (GCM) 10K type strain sequencing project: providing services to taxonomists for standard genome sequencing and annotation.</title>
        <authorList>
            <consortium name="The Broad Institute Genomics Platform"/>
            <consortium name="The Broad Institute Genome Sequencing Center for Infectious Disease"/>
            <person name="Wu L."/>
            <person name="Ma J."/>
        </authorList>
    </citation>
    <scope>NUCLEOTIDE SEQUENCE [LARGE SCALE GENOMIC DNA]</scope>
    <source>
        <strain evidence="2">NBRC 106396</strain>
    </source>
</reference>
<dbReference type="Proteomes" id="UP001596549">
    <property type="component" value="Unassembled WGS sequence"/>
</dbReference>
<gene>
    <name evidence="1" type="ORF">ACFQPF_00955</name>
</gene>
<dbReference type="CDD" id="cd01745">
    <property type="entry name" value="GATase1_2"/>
    <property type="match status" value="1"/>
</dbReference>
<dbReference type="Gene3D" id="3.40.50.880">
    <property type="match status" value="1"/>
</dbReference>
<dbReference type="InterPro" id="IPR029062">
    <property type="entry name" value="Class_I_gatase-like"/>
</dbReference>
<protein>
    <submittedName>
        <fullName evidence="1">Gamma-glutamyl-gamma-aminobutyrate hydrolase family protein</fullName>
    </submittedName>
</protein>
<comment type="caution">
    <text evidence="1">The sequence shown here is derived from an EMBL/GenBank/DDBJ whole genome shotgun (WGS) entry which is preliminary data.</text>
</comment>